<dbReference type="STRING" id="1278298.GCA_000428685_01230"/>
<dbReference type="InterPro" id="IPR049492">
    <property type="entry name" value="BD-FAE-like_dom"/>
</dbReference>
<evidence type="ECO:0000313" key="4">
    <source>
        <dbReference type="EMBL" id="VEG75560.1"/>
    </source>
</evidence>
<proteinExistence type="predicted"/>
<dbReference type="Proteomes" id="UP000276899">
    <property type="component" value="Chromosome"/>
</dbReference>
<keyword evidence="1 4" id="KW-0378">Hydrolase</keyword>
<name>A0A3S4U3E5_9ACTO</name>
<dbReference type="PANTHER" id="PTHR48081">
    <property type="entry name" value="AB HYDROLASE SUPERFAMILY PROTEIN C4A8.06C"/>
    <property type="match status" value="1"/>
</dbReference>
<dbReference type="KEGG" id="asla:NCTC11923_02232"/>
<protein>
    <submittedName>
        <fullName evidence="4">Acetyl esterase</fullName>
        <ecNumber evidence="4">3.1.1.-</ecNumber>
    </submittedName>
</protein>
<dbReference type="SUPFAM" id="SSF53474">
    <property type="entry name" value="alpha/beta-Hydrolases"/>
    <property type="match status" value="1"/>
</dbReference>
<dbReference type="AlphaFoldDB" id="A0A3S4U3E5"/>
<reference evidence="4 5" key="1">
    <citation type="submission" date="2018-12" db="EMBL/GenBank/DDBJ databases">
        <authorList>
            <consortium name="Pathogen Informatics"/>
        </authorList>
    </citation>
    <scope>NUCLEOTIDE SEQUENCE [LARGE SCALE GENOMIC DNA]</scope>
    <source>
        <strain evidence="4 5">NCTC11923</strain>
    </source>
</reference>
<dbReference type="InterPro" id="IPR029058">
    <property type="entry name" value="AB_hydrolase_fold"/>
</dbReference>
<accession>A0A3S4U3E5</accession>
<evidence type="ECO:0000313" key="5">
    <source>
        <dbReference type="Proteomes" id="UP000276899"/>
    </source>
</evidence>
<evidence type="ECO:0000256" key="1">
    <source>
        <dbReference type="ARBA" id="ARBA00022801"/>
    </source>
</evidence>
<feature type="domain" description="BD-FAE-like" evidence="3">
    <location>
        <begin position="97"/>
        <end position="291"/>
    </location>
</feature>
<dbReference type="EMBL" id="LR134363">
    <property type="protein sequence ID" value="VEG75560.1"/>
    <property type="molecule type" value="Genomic_DNA"/>
</dbReference>
<keyword evidence="5" id="KW-1185">Reference proteome</keyword>
<organism evidence="4 5">
    <name type="scientific">Actinomyces slackii</name>
    <dbReference type="NCBI Taxonomy" id="52774"/>
    <lineage>
        <taxon>Bacteria</taxon>
        <taxon>Bacillati</taxon>
        <taxon>Actinomycetota</taxon>
        <taxon>Actinomycetes</taxon>
        <taxon>Actinomycetales</taxon>
        <taxon>Actinomycetaceae</taxon>
        <taxon>Actinomyces</taxon>
    </lineage>
</organism>
<feature type="transmembrane region" description="Helical" evidence="2">
    <location>
        <begin position="22"/>
        <end position="43"/>
    </location>
</feature>
<dbReference type="RefSeq" id="WP_084500588.1">
    <property type="nucleotide sequence ID" value="NZ_CBCRWE010000001.1"/>
</dbReference>
<dbReference type="GO" id="GO:0016787">
    <property type="term" value="F:hydrolase activity"/>
    <property type="evidence" value="ECO:0007669"/>
    <property type="project" value="UniProtKB-KW"/>
</dbReference>
<dbReference type="InterPro" id="IPR050300">
    <property type="entry name" value="GDXG_lipolytic_enzyme"/>
</dbReference>
<dbReference type="Pfam" id="PF20434">
    <property type="entry name" value="BD-FAE"/>
    <property type="match status" value="1"/>
</dbReference>
<gene>
    <name evidence="4" type="primary">aes</name>
    <name evidence="4" type="ORF">NCTC11923_02232</name>
</gene>
<evidence type="ECO:0000259" key="3">
    <source>
        <dbReference type="Pfam" id="PF20434"/>
    </source>
</evidence>
<keyword evidence="2" id="KW-0812">Transmembrane</keyword>
<evidence type="ECO:0000256" key="2">
    <source>
        <dbReference type="SAM" id="Phobius"/>
    </source>
</evidence>
<dbReference type="EC" id="3.1.1.-" evidence="4"/>
<keyword evidence="2" id="KW-0472">Membrane</keyword>
<sequence>MASTDPAHHTPKTARPRRKRRIVLSIIAALVTIPVLFTGISTFHTQWMIGLFQSAFGVVADSTMAPRDPQLEGVQPGGQYRVSNIQYGTEYPNSYFDIVYPDANRAKERPTLVYVHGGGFFFGTKQSGDPLSGAKSNAIFQALTDKGWNIVTMDYALVPGHHYPTPLRQMDQFLAFLTAHADEYGLQMDNVDFFGQSAGAIMISQYFTAATSSEFAKLADVHPTFDVTRVDTLAIDDGPLIYSDMNLYTKFMVGNYIGGTTYLSVEQQKSYNPIPYVNERFPRSFVIGSDSYGDDMVTLTDQLTAHGVANKLVWPRLEDGTKTGHTFVTQMDKLPVAKRTFDQMVDYLDH</sequence>
<keyword evidence="2" id="KW-1133">Transmembrane helix</keyword>
<dbReference type="Gene3D" id="3.40.50.1820">
    <property type="entry name" value="alpha/beta hydrolase"/>
    <property type="match status" value="1"/>
</dbReference>